<feature type="signal peptide" evidence="1">
    <location>
        <begin position="1"/>
        <end position="32"/>
    </location>
</feature>
<accession>A0AA90YX19</accession>
<dbReference type="Proteomes" id="UP000597886">
    <property type="component" value="Unassembled WGS sequence"/>
</dbReference>
<dbReference type="AlphaFoldDB" id="A0AA90YX19"/>
<reference evidence="2" key="1">
    <citation type="submission" date="2019-12" db="EMBL/GenBank/DDBJ databases">
        <title>Ruegeria JWLKs population differentiation of coral mucus and skeleton niches.</title>
        <authorList>
            <person name="Luo D."/>
        </authorList>
    </citation>
    <scope>NUCLEOTIDE SEQUENCE</scope>
    <source>
        <strain evidence="2">HKCCD6181</strain>
    </source>
</reference>
<evidence type="ECO:0000313" key="3">
    <source>
        <dbReference type="Proteomes" id="UP000597886"/>
    </source>
</evidence>
<feature type="chain" id="PRO_5041699678" evidence="1">
    <location>
        <begin position="33"/>
        <end position="143"/>
    </location>
</feature>
<evidence type="ECO:0000313" key="2">
    <source>
        <dbReference type="EMBL" id="NOE16686.1"/>
    </source>
</evidence>
<evidence type="ECO:0000256" key="1">
    <source>
        <dbReference type="SAM" id="SignalP"/>
    </source>
</evidence>
<sequence>MSALTKNHTQVDKMKRLLPIAVAAFLAQTAAAETVTYHCKMTKQDAHGWIAPEYAFRIDPAASSAMAATSYQDWAKAKFKDRGAKGYRIIWNLDQKMVAGGNVRVRYQANLKTTDNTVAVRMAFVQGNFANKPFGVGTCSTVK</sequence>
<gene>
    <name evidence="2" type="ORF">GS634_00950</name>
</gene>
<dbReference type="RefSeq" id="WP_171327955.1">
    <property type="nucleotide sequence ID" value="NZ_WVRA01000001.1"/>
</dbReference>
<organism evidence="2 3">
    <name type="scientific">Ruegeria atlantica</name>
    <dbReference type="NCBI Taxonomy" id="81569"/>
    <lineage>
        <taxon>Bacteria</taxon>
        <taxon>Pseudomonadati</taxon>
        <taxon>Pseudomonadota</taxon>
        <taxon>Alphaproteobacteria</taxon>
        <taxon>Rhodobacterales</taxon>
        <taxon>Roseobacteraceae</taxon>
        <taxon>Ruegeria</taxon>
    </lineage>
</organism>
<protein>
    <submittedName>
        <fullName evidence="2">Uncharacterized protein</fullName>
    </submittedName>
</protein>
<comment type="caution">
    <text evidence="2">The sequence shown here is derived from an EMBL/GenBank/DDBJ whole genome shotgun (WGS) entry which is preliminary data.</text>
</comment>
<proteinExistence type="predicted"/>
<dbReference type="EMBL" id="WVRA01000001">
    <property type="protein sequence ID" value="NOE16686.1"/>
    <property type="molecule type" value="Genomic_DNA"/>
</dbReference>
<name>A0AA90YX19_9RHOB</name>
<keyword evidence="1" id="KW-0732">Signal</keyword>